<dbReference type="InterPro" id="IPR008855">
    <property type="entry name" value="TRAP-delta"/>
</dbReference>
<dbReference type="PANTHER" id="PTHR12731:SF1">
    <property type="entry name" value="TRANSLOCON-ASSOCIATED PROTEIN SUBUNIT DELTA"/>
    <property type="match status" value="1"/>
</dbReference>
<evidence type="ECO:0000256" key="11">
    <source>
        <dbReference type="ARBA" id="ARBA00022989"/>
    </source>
</evidence>
<keyword evidence="12" id="KW-0472">Membrane</keyword>
<evidence type="ECO:0000256" key="12">
    <source>
        <dbReference type="ARBA" id="ARBA00023136"/>
    </source>
</evidence>
<dbReference type="STRING" id="34720.A0A195ET85"/>
<dbReference type="PANTHER" id="PTHR12731">
    <property type="entry name" value="TRANSLOCON-ASSOCIATED PROTEIN, DELTA SUBUNIT"/>
    <property type="match status" value="1"/>
</dbReference>
<dbReference type="AlphaFoldDB" id="A0A195ET85"/>
<comment type="subunit">
    <text evidence="4">Heterotetramer of TRAP-alpha, TRAP-beta, TRAP-delta and TRAP-gamma.</text>
</comment>
<evidence type="ECO:0000256" key="14">
    <source>
        <dbReference type="ARBA" id="ARBA00031791"/>
    </source>
</evidence>
<keyword evidence="6" id="KW-1017">Isopeptide bond</keyword>
<gene>
    <name evidence="15" type="ORF">ALC56_14252</name>
</gene>
<reference evidence="15 16" key="1">
    <citation type="submission" date="2016-03" db="EMBL/GenBank/DDBJ databases">
        <title>Trachymyrmex septentrionalis WGS genome.</title>
        <authorList>
            <person name="Nygaard S."/>
            <person name="Hu H."/>
            <person name="Boomsma J."/>
            <person name="Zhang G."/>
        </authorList>
    </citation>
    <scope>NUCLEOTIDE SEQUENCE [LARGE SCALE GENOMIC DNA]</scope>
    <source>
        <strain evidence="15">Tsep2-gDNA-1</strain>
        <tissue evidence="15">Whole body</tissue>
    </source>
</reference>
<dbReference type="Pfam" id="PF05404">
    <property type="entry name" value="TRAP-delta"/>
    <property type="match status" value="1"/>
</dbReference>
<name>A0A195ET85_9HYME</name>
<evidence type="ECO:0000256" key="8">
    <source>
        <dbReference type="ARBA" id="ARBA00022729"/>
    </source>
</evidence>
<evidence type="ECO:0000313" key="15">
    <source>
        <dbReference type="EMBL" id="KYN31371.1"/>
    </source>
</evidence>
<evidence type="ECO:0000256" key="1">
    <source>
        <dbReference type="ARBA" id="ARBA00002838"/>
    </source>
</evidence>
<comment type="subcellular location">
    <subcellularLocation>
        <location evidence="2">Endoplasmic reticulum membrane</location>
        <topology evidence="2">Single-pass type I membrane protein</topology>
    </subcellularLocation>
</comment>
<evidence type="ECO:0000256" key="7">
    <source>
        <dbReference type="ARBA" id="ARBA00022692"/>
    </source>
</evidence>
<keyword evidence="8" id="KW-0732">Signal</keyword>
<evidence type="ECO:0000256" key="3">
    <source>
        <dbReference type="ARBA" id="ARBA00009294"/>
    </source>
</evidence>
<evidence type="ECO:0000313" key="16">
    <source>
        <dbReference type="Proteomes" id="UP000078541"/>
    </source>
</evidence>
<accession>A0A195ET85</accession>
<feature type="non-terminal residue" evidence="15">
    <location>
        <position position="1"/>
    </location>
</feature>
<dbReference type="Proteomes" id="UP000078541">
    <property type="component" value="Unassembled WGS sequence"/>
</dbReference>
<keyword evidence="16" id="KW-1185">Reference proteome</keyword>
<keyword evidence="9" id="KW-0256">Endoplasmic reticulum</keyword>
<keyword evidence="10" id="KW-0832">Ubl conjugation</keyword>
<keyword evidence="7" id="KW-0812">Transmembrane</keyword>
<sequence length="113" mass="12697">VAGWNYIIGILGARWNCWKAHIPTNIHISWTEDIKKARSGDYYIKLYDEEKYVAVRKAIRNGEDPDSVNPLAVVVLNNPGIFLGPWVNSEFLAALLAILVSYSAFSAKYKLLA</sequence>
<protein>
    <recommendedName>
        <fullName evidence="5">Translocon-associated protein subunit delta</fullName>
    </recommendedName>
    <alternativeName>
        <fullName evidence="14">Signal sequence receptor subunit delta</fullName>
    </alternativeName>
</protein>
<comment type="similarity">
    <text evidence="3">Belongs to the TRAP-delta family.</text>
</comment>
<dbReference type="GO" id="GO:0005789">
    <property type="term" value="C:endoplasmic reticulum membrane"/>
    <property type="evidence" value="ECO:0007669"/>
    <property type="project" value="UniProtKB-SubCell"/>
</dbReference>
<evidence type="ECO:0000256" key="6">
    <source>
        <dbReference type="ARBA" id="ARBA00022499"/>
    </source>
</evidence>
<comment type="function">
    <text evidence="1">TRAP proteins are part of a complex whose function is to bind calcium to the ER membrane and thereby regulate the retention of ER resident proteins.</text>
</comment>
<evidence type="ECO:0000256" key="10">
    <source>
        <dbReference type="ARBA" id="ARBA00022843"/>
    </source>
</evidence>
<keyword evidence="13" id="KW-1015">Disulfide bond</keyword>
<dbReference type="EMBL" id="KQ981979">
    <property type="protein sequence ID" value="KYN31371.1"/>
    <property type="molecule type" value="Genomic_DNA"/>
</dbReference>
<evidence type="ECO:0000256" key="9">
    <source>
        <dbReference type="ARBA" id="ARBA00022824"/>
    </source>
</evidence>
<organism evidence="15 16">
    <name type="scientific">Trachymyrmex septentrionalis</name>
    <dbReference type="NCBI Taxonomy" id="34720"/>
    <lineage>
        <taxon>Eukaryota</taxon>
        <taxon>Metazoa</taxon>
        <taxon>Ecdysozoa</taxon>
        <taxon>Arthropoda</taxon>
        <taxon>Hexapoda</taxon>
        <taxon>Insecta</taxon>
        <taxon>Pterygota</taxon>
        <taxon>Neoptera</taxon>
        <taxon>Endopterygota</taxon>
        <taxon>Hymenoptera</taxon>
        <taxon>Apocrita</taxon>
        <taxon>Aculeata</taxon>
        <taxon>Formicoidea</taxon>
        <taxon>Formicidae</taxon>
        <taxon>Myrmicinae</taxon>
        <taxon>Trachymyrmex</taxon>
    </lineage>
</organism>
<evidence type="ECO:0000256" key="5">
    <source>
        <dbReference type="ARBA" id="ARBA00014387"/>
    </source>
</evidence>
<keyword evidence="11" id="KW-1133">Transmembrane helix</keyword>
<evidence type="ECO:0000256" key="2">
    <source>
        <dbReference type="ARBA" id="ARBA00004115"/>
    </source>
</evidence>
<evidence type="ECO:0000256" key="4">
    <source>
        <dbReference type="ARBA" id="ARBA00011819"/>
    </source>
</evidence>
<proteinExistence type="inferred from homology"/>
<evidence type="ECO:0000256" key="13">
    <source>
        <dbReference type="ARBA" id="ARBA00023157"/>
    </source>
</evidence>